<organism evidence="1 2">
    <name type="scientific">Nitzschia inconspicua</name>
    <dbReference type="NCBI Taxonomy" id="303405"/>
    <lineage>
        <taxon>Eukaryota</taxon>
        <taxon>Sar</taxon>
        <taxon>Stramenopiles</taxon>
        <taxon>Ochrophyta</taxon>
        <taxon>Bacillariophyta</taxon>
        <taxon>Bacillariophyceae</taxon>
        <taxon>Bacillariophycidae</taxon>
        <taxon>Bacillariales</taxon>
        <taxon>Bacillariaceae</taxon>
        <taxon>Nitzschia</taxon>
    </lineage>
</organism>
<reference evidence="1" key="2">
    <citation type="submission" date="2021-04" db="EMBL/GenBank/DDBJ databases">
        <authorList>
            <person name="Podell S."/>
        </authorList>
    </citation>
    <scope>NUCLEOTIDE SEQUENCE</scope>
    <source>
        <strain evidence="1">Hildebrandi</strain>
    </source>
</reference>
<comment type="caution">
    <text evidence="1">The sequence shown here is derived from an EMBL/GenBank/DDBJ whole genome shotgun (WGS) entry which is preliminary data.</text>
</comment>
<evidence type="ECO:0000313" key="2">
    <source>
        <dbReference type="Proteomes" id="UP000693970"/>
    </source>
</evidence>
<sequence>MLHGNRRRIDRNSFHRVQQSMEKPVECDPSLPDADVGILSCGYNEYCVKSDDSNLGGRCVPAISRDHLRRLEEEETNEDDDTAACSGSMDVSFETVSSYCDYPNCTCTNVNEEEQTLNTICNMEEYCYESVSHCGVNITDCFFMTGEITVNDASTYHSSFCYDRTGKGDIYGSSICINHTSVNFSKVECAVSFNGESCASCDIVPTFYEIFPSSPGTYCYNITYDCFHYDCTNVKSGWKGNDCFPVPFQNYGCVECSLCNPGEVVTFPDATMVSVSRSDVNVEAATRCGDGHLGWQNVTLAECAELQVKARDMCGCVSQSDVGGTETNVPTQTPGDTEPSGTISFISFHSIVMMTTLLSAVHEWVIG</sequence>
<proteinExistence type="predicted"/>
<dbReference type="Proteomes" id="UP000693970">
    <property type="component" value="Unassembled WGS sequence"/>
</dbReference>
<reference evidence="1" key="1">
    <citation type="journal article" date="2021" name="Sci. Rep.">
        <title>Diploid genomic architecture of Nitzschia inconspicua, an elite biomass production diatom.</title>
        <authorList>
            <person name="Oliver A."/>
            <person name="Podell S."/>
            <person name="Pinowska A."/>
            <person name="Traller J.C."/>
            <person name="Smith S.R."/>
            <person name="McClure R."/>
            <person name="Beliaev A."/>
            <person name="Bohutskyi P."/>
            <person name="Hill E.A."/>
            <person name="Rabines A."/>
            <person name="Zheng H."/>
            <person name="Allen L.Z."/>
            <person name="Kuo A."/>
            <person name="Grigoriev I.V."/>
            <person name="Allen A.E."/>
            <person name="Hazlebeck D."/>
            <person name="Allen E.E."/>
        </authorList>
    </citation>
    <scope>NUCLEOTIDE SEQUENCE</scope>
    <source>
        <strain evidence="1">Hildebrandi</strain>
    </source>
</reference>
<gene>
    <name evidence="1" type="ORF">IV203_015787</name>
</gene>
<dbReference type="EMBL" id="JAGRRH010000014">
    <property type="protein sequence ID" value="KAG7359198.1"/>
    <property type="molecule type" value="Genomic_DNA"/>
</dbReference>
<accession>A0A9K3LBY1</accession>
<keyword evidence="2" id="KW-1185">Reference proteome</keyword>
<name>A0A9K3LBY1_9STRA</name>
<protein>
    <submittedName>
        <fullName evidence="1">Uncharacterized protein</fullName>
    </submittedName>
</protein>
<dbReference type="AlphaFoldDB" id="A0A9K3LBY1"/>
<evidence type="ECO:0000313" key="1">
    <source>
        <dbReference type="EMBL" id="KAG7359198.1"/>
    </source>
</evidence>